<keyword evidence="5" id="KW-1185">Reference proteome</keyword>
<dbReference type="Proteomes" id="UP000576087">
    <property type="component" value="Unassembled WGS sequence"/>
</dbReference>
<proteinExistence type="predicted"/>
<organism evidence="3 6">
    <name type="scientific">Aliirhizobium cellulosilyticum</name>
    <dbReference type="NCBI Taxonomy" id="393664"/>
    <lineage>
        <taxon>Bacteria</taxon>
        <taxon>Pseudomonadati</taxon>
        <taxon>Pseudomonadota</taxon>
        <taxon>Alphaproteobacteria</taxon>
        <taxon>Hyphomicrobiales</taxon>
        <taxon>Rhizobiaceae</taxon>
        <taxon>Aliirhizobium</taxon>
    </lineage>
</organism>
<evidence type="ECO:0000313" key="6">
    <source>
        <dbReference type="Proteomes" id="UP000576087"/>
    </source>
</evidence>
<sequence length="76" mass="8364">MWYMAMQNYGFGGGWGASLGAKAIRRICTPRVGFLSYAEGFAGPSVIRPRKAFISPVFGLTSKLRQIACCIMLQRT</sequence>
<dbReference type="EMBL" id="JACIGW010000002">
    <property type="protein sequence ID" value="MBB4348386.1"/>
    <property type="molecule type" value="Genomic_DNA"/>
</dbReference>
<dbReference type="AlphaFoldDB" id="A0A7W6UXU4"/>
<evidence type="ECO:0000313" key="2">
    <source>
        <dbReference type="EMBL" id="MBB4411622.1"/>
    </source>
</evidence>
<evidence type="ECO:0000313" key="5">
    <source>
        <dbReference type="Proteomes" id="UP000524535"/>
    </source>
</evidence>
<dbReference type="EMBL" id="JACIHM010000002">
    <property type="protein sequence ID" value="MBB4446313.1"/>
    <property type="molecule type" value="Genomic_DNA"/>
</dbReference>
<evidence type="ECO:0000313" key="3">
    <source>
        <dbReference type="EMBL" id="MBB4446313.1"/>
    </source>
</evidence>
<name>A0A7W6UXU4_9HYPH</name>
<gene>
    <name evidence="2" type="ORF">GGE31_002127</name>
    <name evidence="1" type="ORF">GGE33_002128</name>
    <name evidence="3" type="ORF">GGE35_002129</name>
</gene>
<dbReference type="Proteomes" id="UP000524535">
    <property type="component" value="Unassembled WGS sequence"/>
</dbReference>
<reference evidence="4 5" key="1">
    <citation type="submission" date="2020-08" db="EMBL/GenBank/DDBJ databases">
        <title>Genomic Encyclopedia of Type Strains, Phase IV (KMG-V): Genome sequencing to study the core and pangenomes of soil and plant-associated prokaryotes.</title>
        <authorList>
            <person name="Whitman W."/>
        </authorList>
    </citation>
    <scope>NUCLEOTIDE SEQUENCE [LARGE SCALE GENOMIC DNA]</scope>
    <source>
        <strain evidence="2 5">SEMIA 444</strain>
        <strain evidence="1 4">SEMIA 448</strain>
        <strain evidence="3 6">SEMIA 452</strain>
    </source>
</reference>
<protein>
    <submittedName>
        <fullName evidence="3">Uncharacterized protein</fullName>
    </submittedName>
</protein>
<accession>A0A7W6UXU4</accession>
<dbReference type="Proteomes" id="UP000520770">
    <property type="component" value="Unassembled WGS sequence"/>
</dbReference>
<comment type="caution">
    <text evidence="3">The sequence shown here is derived from an EMBL/GenBank/DDBJ whole genome shotgun (WGS) entry which is preliminary data.</text>
</comment>
<dbReference type="EMBL" id="JACIGY010000002">
    <property type="protein sequence ID" value="MBB4411622.1"/>
    <property type="molecule type" value="Genomic_DNA"/>
</dbReference>
<evidence type="ECO:0000313" key="1">
    <source>
        <dbReference type="EMBL" id="MBB4348386.1"/>
    </source>
</evidence>
<evidence type="ECO:0000313" key="4">
    <source>
        <dbReference type="Proteomes" id="UP000520770"/>
    </source>
</evidence>